<dbReference type="GO" id="GO:0030077">
    <property type="term" value="C:plasma membrane light-harvesting complex"/>
    <property type="evidence" value="ECO:0007669"/>
    <property type="project" value="InterPro"/>
</dbReference>
<accession>A0A143CCH5</accession>
<evidence type="ECO:0008006" key="3">
    <source>
        <dbReference type="Google" id="ProtNLM"/>
    </source>
</evidence>
<name>A0A143CCH5_9ACTN</name>
<keyword evidence="2" id="KW-1185">Reference proteome</keyword>
<dbReference type="InterPro" id="IPR011033">
    <property type="entry name" value="PRC_barrel-like_sf"/>
</dbReference>
<dbReference type="EMBL" id="CP015098">
    <property type="protein sequence ID" value="AMW15116.1"/>
    <property type="molecule type" value="Genomic_DNA"/>
</dbReference>
<evidence type="ECO:0000313" key="2">
    <source>
        <dbReference type="Proteomes" id="UP000076096"/>
    </source>
</evidence>
<dbReference type="Gene3D" id="3.90.50.10">
    <property type="entry name" value="Photosynthetic Reaction Center, subunit H, domain 2"/>
    <property type="match status" value="1"/>
</dbReference>
<proteinExistence type="predicted"/>
<dbReference type="STRING" id="1783515.A4E84_02150"/>
<protein>
    <recommendedName>
        <fullName evidence="3">PRC domain containing protein</fullName>
    </recommendedName>
</protein>
<gene>
    <name evidence="1" type="ORF">A4E84_02150</name>
</gene>
<dbReference type="InterPro" id="IPR014747">
    <property type="entry name" value="Bac_photo_RC_H_C"/>
</dbReference>
<dbReference type="Proteomes" id="UP000076096">
    <property type="component" value="Chromosome"/>
</dbReference>
<reference evidence="2" key="1">
    <citation type="submission" date="2016-04" db="EMBL/GenBank/DDBJ databases">
        <authorList>
            <person name="Zhang B."/>
        </authorList>
    </citation>
    <scope>NUCLEOTIDE SEQUENCE [LARGE SCALE GENOMIC DNA]</scope>
    <source>
        <strain evidence="2">S10</strain>
    </source>
</reference>
<evidence type="ECO:0000313" key="1">
    <source>
        <dbReference type="EMBL" id="AMW15116.1"/>
    </source>
</evidence>
<dbReference type="KEGG" id="stsi:A4E84_02150"/>
<organism evidence="1 2">
    <name type="scientific">Streptomyces qaidamensis</name>
    <dbReference type="NCBI Taxonomy" id="1783515"/>
    <lineage>
        <taxon>Bacteria</taxon>
        <taxon>Bacillati</taxon>
        <taxon>Actinomycetota</taxon>
        <taxon>Actinomycetes</taxon>
        <taxon>Kitasatosporales</taxon>
        <taxon>Streptomycetaceae</taxon>
        <taxon>Streptomyces</taxon>
        <taxon>Streptomyces aurantiacus group</taxon>
    </lineage>
</organism>
<dbReference type="SUPFAM" id="SSF50346">
    <property type="entry name" value="PRC-barrel domain"/>
    <property type="match status" value="1"/>
</dbReference>
<dbReference type="AlphaFoldDB" id="A0A143CCH5"/>
<dbReference type="GO" id="GO:0019684">
    <property type="term" value="P:photosynthesis, light reaction"/>
    <property type="evidence" value="ECO:0007669"/>
    <property type="project" value="InterPro"/>
</dbReference>
<sequence>MRSTDRQGGWGRVAIDRIWSYAPDSGHTEGQDLTGFAVAATDGTIGHVDREAAPHDMRHLVVDTGVWVFGRSVLVPAGVVTGIDIPGRKVTLACSRGDAKAAPRFQTDSETRDRQYLRAVGDYYDRLPPREAAAV</sequence>
<dbReference type="RefSeq" id="WP_062931241.1">
    <property type="nucleotide sequence ID" value="NZ_CP015098.1"/>
</dbReference>